<reference evidence="2 3" key="1">
    <citation type="submission" date="2011-08" db="EMBL/GenBank/DDBJ databases">
        <title>The Genome Sequence of Oribacterium sp. ACB7.</title>
        <authorList>
            <consortium name="The Broad Institute Genome Sequencing Platform"/>
            <person name="Earl A."/>
            <person name="Ward D."/>
            <person name="Feldgarden M."/>
            <person name="Gevers D."/>
            <person name="Sizova M."/>
            <person name="Hazen A."/>
            <person name="Epstein S."/>
            <person name="Young S.K."/>
            <person name="Zeng Q."/>
            <person name="Gargeya S."/>
            <person name="Fitzgerald M."/>
            <person name="Haas B."/>
            <person name="Abouelleil A."/>
            <person name="Alvarado L."/>
            <person name="Arachchi H.M."/>
            <person name="Berlin A."/>
            <person name="Brown A."/>
            <person name="Chapman S.B."/>
            <person name="Chen Z."/>
            <person name="Dunbar C."/>
            <person name="Freedman E."/>
            <person name="Gearin G."/>
            <person name="Gellesch M."/>
            <person name="Goldberg J."/>
            <person name="Griggs A."/>
            <person name="Gujja S."/>
            <person name="Heiman D."/>
            <person name="Howarth C."/>
            <person name="Larson L."/>
            <person name="Lui A."/>
            <person name="MacDonald P.J.P."/>
            <person name="Montmayeur A."/>
            <person name="Murphy C."/>
            <person name="Neiman D."/>
            <person name="Pearson M."/>
            <person name="Priest M."/>
            <person name="Roberts A."/>
            <person name="Saif S."/>
            <person name="Shea T."/>
            <person name="Shenoy N."/>
            <person name="Sisk P."/>
            <person name="Stolte C."/>
            <person name="Sykes S."/>
            <person name="Wortman J."/>
            <person name="Nusbaum C."/>
            <person name="Birren B."/>
        </authorList>
    </citation>
    <scope>NUCLEOTIDE SEQUENCE [LARGE SCALE GENOMIC DNA]</scope>
    <source>
        <strain evidence="2 3">ACB7</strain>
    </source>
</reference>
<proteinExistence type="predicted"/>
<dbReference type="Gene3D" id="3.40.50.2000">
    <property type="entry name" value="Glycogen Phosphorylase B"/>
    <property type="match status" value="2"/>
</dbReference>
<protein>
    <recommendedName>
        <fullName evidence="1">Glycosyl transferase family 1 domain-containing protein</fullName>
    </recommendedName>
</protein>
<accession>G9WVT7</accession>
<evidence type="ECO:0000313" key="2">
    <source>
        <dbReference type="EMBL" id="EHL10874.1"/>
    </source>
</evidence>
<dbReference type="RefSeq" id="WP_009536834.1">
    <property type="nucleotide sequence ID" value="NZ_JH414505.1"/>
</dbReference>
<dbReference type="CDD" id="cd03801">
    <property type="entry name" value="GT4_PimA-like"/>
    <property type="match status" value="1"/>
</dbReference>
<dbReference type="PATRIC" id="fig|796944.3.peg.1754"/>
<dbReference type="Proteomes" id="UP000003527">
    <property type="component" value="Unassembled WGS sequence"/>
</dbReference>
<dbReference type="EMBL" id="AFZD01000018">
    <property type="protein sequence ID" value="EHL10874.1"/>
    <property type="molecule type" value="Genomic_DNA"/>
</dbReference>
<evidence type="ECO:0000313" key="3">
    <source>
        <dbReference type="Proteomes" id="UP000003527"/>
    </source>
</evidence>
<sequence>MERRLVVIGDGKIFENRGEYYVQGPANLSIFNVFQGINEIVLWSRIYTISDEEVEKYSKYDFSVVKVPIRVMGIYNQKSGLKGYLLTLWKRKKSLDQLFNAPCLVYSAMGSVTQWMMFLLYSKKEILFISRTIGDHEFISQAKYWYAKIGAKVAVNLSNAYYKKCILQTWVSKILEKKYAVASIPSVVFHDCQISKKDVKASPKIREGKEFNIIFVGRLSPEKGILDLLEAIKQLNRAEIKLRIVGEGREREKIEKWIKDKHMEQSISLRGLKAWGKELFAEIEWAHCLAIPSYNEGLGMVCAEAMSCGIPVIGSHVGGIPEIVKDDYNGILFEAGNIKQLEEGILTLFDKDDYRLELSHNALKTAMENTYEGQNEKFREAYMKYVYPQL</sequence>
<gene>
    <name evidence="2" type="ORF">HMPREF9624_01021</name>
</gene>
<dbReference type="AlphaFoldDB" id="G9WVT7"/>
<dbReference type="Pfam" id="PF00534">
    <property type="entry name" value="Glycos_transf_1"/>
    <property type="match status" value="1"/>
</dbReference>
<organism evidence="2 3">
    <name type="scientific">Oribacterium asaccharolyticum ACB7</name>
    <dbReference type="NCBI Taxonomy" id="796944"/>
    <lineage>
        <taxon>Bacteria</taxon>
        <taxon>Bacillati</taxon>
        <taxon>Bacillota</taxon>
        <taxon>Clostridia</taxon>
        <taxon>Lachnospirales</taxon>
        <taxon>Lachnospiraceae</taxon>
        <taxon>Oribacterium</taxon>
    </lineage>
</organism>
<dbReference type="PANTHER" id="PTHR12526">
    <property type="entry name" value="GLYCOSYLTRANSFERASE"/>
    <property type="match status" value="1"/>
</dbReference>
<keyword evidence="3" id="KW-1185">Reference proteome</keyword>
<comment type="caution">
    <text evidence="2">The sequence shown here is derived from an EMBL/GenBank/DDBJ whole genome shotgun (WGS) entry which is preliminary data.</text>
</comment>
<dbReference type="GO" id="GO:0016757">
    <property type="term" value="F:glycosyltransferase activity"/>
    <property type="evidence" value="ECO:0007669"/>
    <property type="project" value="InterPro"/>
</dbReference>
<dbReference type="SUPFAM" id="SSF53756">
    <property type="entry name" value="UDP-Glycosyltransferase/glycogen phosphorylase"/>
    <property type="match status" value="1"/>
</dbReference>
<name>G9WVT7_9FIRM</name>
<evidence type="ECO:0000259" key="1">
    <source>
        <dbReference type="Pfam" id="PF00534"/>
    </source>
</evidence>
<feature type="domain" description="Glycosyl transferase family 1" evidence="1">
    <location>
        <begin position="207"/>
        <end position="364"/>
    </location>
</feature>
<dbReference type="HOGENOM" id="CLU_697865_0_0_9"/>
<dbReference type="InterPro" id="IPR001296">
    <property type="entry name" value="Glyco_trans_1"/>
</dbReference>